<dbReference type="GO" id="GO:0007035">
    <property type="term" value="P:vacuolar acidification"/>
    <property type="evidence" value="ECO:0007669"/>
    <property type="project" value="TreeGrafter"/>
</dbReference>
<feature type="compositionally biased region" description="Polar residues" evidence="12">
    <location>
        <begin position="985"/>
        <end position="995"/>
    </location>
</feature>
<accession>A0A409XYC2</accession>
<dbReference type="GO" id="GO:0015386">
    <property type="term" value="F:potassium:proton antiporter activity"/>
    <property type="evidence" value="ECO:0007669"/>
    <property type="project" value="TreeGrafter"/>
</dbReference>
<dbReference type="Proteomes" id="UP000284706">
    <property type="component" value="Unassembled WGS sequence"/>
</dbReference>
<keyword evidence="9" id="KW-0050">Antiport</keyword>
<feature type="region of interest" description="Disordered" evidence="12">
    <location>
        <begin position="72"/>
        <end position="98"/>
    </location>
</feature>
<sequence>MAFANSVGLGVRQASIWTSSRSLKTKVICLARSDARLFSTTLLPTTCKRRRVLFERIPSGSRSLSLWGWGLSSSSTTPPVPEPPKTPAEETTSSAATDSIASTAVNGASTPVTEPSLDVALVALPSEASSAAESITNSAEATSSVVSGLTDALTVHAPAALQYGDLAAMGLAGWSPAGIVRWSLEIINVSTGLPWFWTIVVGSAFWRLCCVPFVIKGLQASTRLQPHQKELMEMQAMIKKAQANKDAYEMQKGAVMMREFYRKHDINPFSGLISLVQMPITLGVFFGVQKLCKLPLEQLKDSGFSLLPDLTVPDPTFIMPVVLCAMVNLQITVGAKDINTLERPDMGHFMNFFRILTIPGIYFMAQFPSGLLLSLLTTAALTTVQTLVLRLPAVRRYFNMPIPSASAQGRLPPIASTFRRIKAFFTDDMKDKTFAASARLYQPQDSYMAFKIASEVLAAPSPSTSAPVVEEEEFYSSWSLFLVCTLLILSLLTSYYLQIKRIRAVHETLVSIFAGMFVGLIIRLAPGTMIREMLTFKHTLFFNLLLPPIILNSGYELKQDNFFRNFGSILIFAFLGTFISAVGVGVLVFIYSYLGIDTDKLPLIECLTFGSTLSATDPVTILAIFNQYKVDPKLYTVIFGESLLNDAVSIVMYETLSQFHGTEVYIQSIFHGIGIFLLSFSVSMALGVAFGLATSLMLKHSYLHMYPSIESCLVALCAYTCYFFSNGLSMSGIVSLLFCGITLKHYAYHTMSRRTQRATKYIFSTLAQLSENFIFVYLGMSLFTSAPVSEPVFSYVKPVFIIITTIAVVFTRYAAVFPLSEAINLFHRHVRGQRNEELPHSYQMMLFWAGLRGAVGVALAAGFKGPNAQMMRTTVLIVVVLTVVIFGGTTARMLEVLGIRTGVEDDGAISSDEDEPLFYPPSRNAWVASGGRGSANGRWNRFMDEDSSALHTPRSAGAGRIGTHYATRMYNHQFQIQHERENGPLSPTTPGNAIFSSASSDSYDSDVGEVLPLAPTATDQHHSHPPSQQGSTSGAPARQNSLTASMMGLGGEDGKWFQTIDERYLLPIFSNATASRTFHARRARRSASGRGAGGVEGGGGGVGSNHPSNGGTPADSDDEGEVDLSGQDVELGATGSGNVGVGGRQVNVRTLSMEDSRIERGLPSPVLRNNGSGDNGRFS</sequence>
<feature type="transmembrane region" description="Helical" evidence="13">
    <location>
        <begin position="266"/>
        <end position="288"/>
    </location>
</feature>
<dbReference type="InterPro" id="IPR004709">
    <property type="entry name" value="NaH_exchanger"/>
</dbReference>
<evidence type="ECO:0000259" key="15">
    <source>
        <dbReference type="Pfam" id="PF02096"/>
    </source>
</evidence>
<keyword evidence="6 9" id="KW-0406">Ion transport</keyword>
<keyword evidence="4 13" id="KW-1133">Transmembrane helix</keyword>
<evidence type="ECO:0000259" key="14">
    <source>
        <dbReference type="Pfam" id="PF00999"/>
    </source>
</evidence>
<feature type="domain" description="Cation/H+ exchanger transmembrane" evidence="14">
    <location>
        <begin position="488"/>
        <end position="895"/>
    </location>
</feature>
<proteinExistence type="inferred from homology"/>
<evidence type="ECO:0000256" key="1">
    <source>
        <dbReference type="ARBA" id="ARBA00004141"/>
    </source>
</evidence>
<feature type="compositionally biased region" description="Polar residues" evidence="12">
    <location>
        <begin position="1025"/>
        <end position="1038"/>
    </location>
</feature>
<dbReference type="InterPro" id="IPR006153">
    <property type="entry name" value="Cation/H_exchanger_TM"/>
</dbReference>
<dbReference type="InParanoid" id="A0A409XYC2"/>
<gene>
    <name evidence="16" type="ORF">CVT26_015920</name>
</gene>
<dbReference type="CDD" id="cd20069">
    <property type="entry name" value="5TM_Oxa1-like"/>
    <property type="match status" value="1"/>
</dbReference>
<dbReference type="GO" id="GO:0005770">
    <property type="term" value="C:late endosome"/>
    <property type="evidence" value="ECO:0007669"/>
    <property type="project" value="TreeGrafter"/>
</dbReference>
<feature type="compositionally biased region" description="Low complexity" evidence="12">
    <location>
        <begin position="89"/>
        <end position="98"/>
    </location>
</feature>
<dbReference type="NCBIfam" id="TIGR00840">
    <property type="entry name" value="b_cpa1"/>
    <property type="match status" value="1"/>
</dbReference>
<feature type="transmembrane region" description="Helical" evidence="13">
    <location>
        <begin position="761"/>
        <end position="780"/>
    </location>
</feature>
<keyword evidence="17" id="KW-1185">Reference proteome</keyword>
<feature type="region of interest" description="Disordered" evidence="12">
    <location>
        <begin position="981"/>
        <end position="1038"/>
    </location>
</feature>
<feature type="compositionally biased region" description="Gly residues" evidence="12">
    <location>
        <begin position="1090"/>
        <end position="1103"/>
    </location>
</feature>
<dbReference type="STRING" id="231916.A0A409XYC2"/>
<evidence type="ECO:0000256" key="9">
    <source>
        <dbReference type="RuleBase" id="RU003722"/>
    </source>
</evidence>
<evidence type="ECO:0000256" key="2">
    <source>
        <dbReference type="ARBA" id="ARBA00022448"/>
    </source>
</evidence>
<comment type="caution">
    <text evidence="16">The sequence shown here is derived from an EMBL/GenBank/DDBJ whole genome shotgun (WGS) entry which is preliminary data.</text>
</comment>
<dbReference type="Pfam" id="PF02096">
    <property type="entry name" value="60KD_IMP"/>
    <property type="match status" value="1"/>
</dbReference>
<feature type="compositionally biased region" description="Polar residues" evidence="12">
    <location>
        <begin position="1167"/>
        <end position="1179"/>
    </location>
</feature>
<keyword evidence="3 9" id="KW-0812">Transmembrane</keyword>
<dbReference type="PRINTS" id="PR01084">
    <property type="entry name" value="NAHEXCHNGR"/>
</dbReference>
<evidence type="ECO:0000313" key="17">
    <source>
        <dbReference type="Proteomes" id="UP000284706"/>
    </source>
</evidence>
<dbReference type="PANTHER" id="PTHR10110:SF187">
    <property type="entry name" value="SODIUM_HYDROGEN EXCHANGER"/>
    <property type="match status" value="1"/>
</dbReference>
<feature type="transmembrane region" description="Helical" evidence="13">
    <location>
        <begin position="800"/>
        <end position="823"/>
    </location>
</feature>
<dbReference type="InterPro" id="IPR028055">
    <property type="entry name" value="YidC/Oxa/ALB_C"/>
</dbReference>
<name>A0A409XYC2_9AGAR</name>
<protein>
    <recommendedName>
        <fullName evidence="9">Sodium/hydrogen exchanger</fullName>
    </recommendedName>
</protein>
<feature type="transmembrane region" description="Helical" evidence="13">
    <location>
        <begin position="509"/>
        <end position="526"/>
    </location>
</feature>
<feature type="transmembrane region" description="Helical" evidence="13">
    <location>
        <begin position="875"/>
        <end position="894"/>
    </location>
</feature>
<keyword evidence="5" id="KW-0915">Sodium</keyword>
<evidence type="ECO:0000256" key="11">
    <source>
        <dbReference type="SAM" id="Coils"/>
    </source>
</evidence>
<dbReference type="EMBL" id="NHYE01001414">
    <property type="protein sequence ID" value="PPQ95780.1"/>
    <property type="molecule type" value="Genomic_DNA"/>
</dbReference>
<feature type="domain" description="Membrane insertase YidC/Oxa/ALB C-terminal" evidence="15">
    <location>
        <begin position="195"/>
        <end position="389"/>
    </location>
</feature>
<dbReference type="GO" id="GO:0015385">
    <property type="term" value="F:sodium:proton antiporter activity"/>
    <property type="evidence" value="ECO:0007669"/>
    <property type="project" value="InterPro"/>
</dbReference>
<dbReference type="OrthoDB" id="196264at2759"/>
<comment type="similarity">
    <text evidence="9">Belongs to the monovalent cation:proton antiporter 1 (CPA1) transporter (TC 2.A.36) family.</text>
</comment>
<keyword evidence="7 13" id="KW-0472">Membrane</keyword>
<organism evidence="16 17">
    <name type="scientific">Gymnopilus dilepis</name>
    <dbReference type="NCBI Taxonomy" id="231916"/>
    <lineage>
        <taxon>Eukaryota</taxon>
        <taxon>Fungi</taxon>
        <taxon>Dikarya</taxon>
        <taxon>Basidiomycota</taxon>
        <taxon>Agaricomycotina</taxon>
        <taxon>Agaricomycetes</taxon>
        <taxon>Agaricomycetidae</taxon>
        <taxon>Agaricales</taxon>
        <taxon>Agaricineae</taxon>
        <taxon>Hymenogastraceae</taxon>
        <taxon>Gymnopilus</taxon>
    </lineage>
</organism>
<dbReference type="PANTHER" id="PTHR10110">
    <property type="entry name" value="SODIUM/HYDROGEN EXCHANGER"/>
    <property type="match status" value="1"/>
</dbReference>
<feature type="transmembrane region" description="Helical" evidence="13">
    <location>
        <begin position="569"/>
        <end position="594"/>
    </location>
</feature>
<dbReference type="AlphaFoldDB" id="A0A409XYC2"/>
<dbReference type="Gene3D" id="6.10.140.1330">
    <property type="match status" value="1"/>
</dbReference>
<dbReference type="Pfam" id="PF00999">
    <property type="entry name" value="Na_H_Exchanger"/>
    <property type="match status" value="1"/>
</dbReference>
<keyword evidence="11" id="KW-0175">Coiled coil</keyword>
<reference evidence="16 17" key="1">
    <citation type="journal article" date="2018" name="Evol. Lett.">
        <title>Horizontal gene cluster transfer increased hallucinogenic mushroom diversity.</title>
        <authorList>
            <person name="Reynolds H.T."/>
            <person name="Vijayakumar V."/>
            <person name="Gluck-Thaler E."/>
            <person name="Korotkin H.B."/>
            <person name="Matheny P.B."/>
            <person name="Slot J.C."/>
        </authorList>
    </citation>
    <scope>NUCLEOTIDE SEQUENCE [LARGE SCALE GENOMIC DNA]</scope>
    <source>
        <strain evidence="16 17">SRW20</strain>
    </source>
</reference>
<feature type="transmembrane region" description="Helical" evidence="13">
    <location>
        <begin position="317"/>
        <end position="335"/>
    </location>
</feature>
<dbReference type="InterPro" id="IPR018422">
    <property type="entry name" value="Cation/H_exchanger_CPA1"/>
</dbReference>
<feature type="region of interest" description="Disordered" evidence="12">
    <location>
        <begin position="1080"/>
        <end position="1179"/>
    </location>
</feature>
<evidence type="ECO:0000256" key="12">
    <source>
        <dbReference type="SAM" id="MobiDB-lite"/>
    </source>
</evidence>
<evidence type="ECO:0000256" key="5">
    <source>
        <dbReference type="ARBA" id="ARBA00023053"/>
    </source>
</evidence>
<keyword evidence="2 9" id="KW-0813">Transport</keyword>
<feature type="transmembrane region" description="Helical" evidence="13">
    <location>
        <begin position="195"/>
        <end position="215"/>
    </location>
</feature>
<feature type="coiled-coil region" evidence="11">
    <location>
        <begin position="224"/>
        <end position="251"/>
    </location>
</feature>
<evidence type="ECO:0000256" key="4">
    <source>
        <dbReference type="ARBA" id="ARBA00022989"/>
    </source>
</evidence>
<keyword evidence="8 9" id="KW-0739">Sodium transport</keyword>
<evidence type="ECO:0000256" key="3">
    <source>
        <dbReference type="ARBA" id="ARBA00022692"/>
    </source>
</evidence>
<evidence type="ECO:0000256" key="6">
    <source>
        <dbReference type="ARBA" id="ARBA00023065"/>
    </source>
</evidence>
<dbReference type="GO" id="GO:0000329">
    <property type="term" value="C:fungal-type vacuole membrane"/>
    <property type="evidence" value="ECO:0007669"/>
    <property type="project" value="TreeGrafter"/>
</dbReference>
<evidence type="ECO:0000256" key="8">
    <source>
        <dbReference type="ARBA" id="ARBA00023201"/>
    </source>
</evidence>
<evidence type="ECO:0000256" key="7">
    <source>
        <dbReference type="ARBA" id="ARBA00023136"/>
    </source>
</evidence>
<dbReference type="GO" id="GO:0005769">
    <property type="term" value="C:early endosome"/>
    <property type="evidence" value="ECO:0007669"/>
    <property type="project" value="TreeGrafter"/>
</dbReference>
<feature type="compositionally biased region" description="Gly residues" evidence="12">
    <location>
        <begin position="1134"/>
        <end position="1143"/>
    </location>
</feature>
<comment type="similarity">
    <text evidence="10">Belongs to the OXA1/ALB3/YidC family.</text>
</comment>
<comment type="subcellular location">
    <subcellularLocation>
        <location evidence="1 10">Membrane</location>
        <topology evidence="1 10">Multi-pass membrane protein</topology>
    </subcellularLocation>
</comment>
<evidence type="ECO:0000313" key="16">
    <source>
        <dbReference type="EMBL" id="PPQ95780.1"/>
    </source>
</evidence>
<feature type="transmembrane region" description="Helical" evidence="13">
    <location>
        <begin position="475"/>
        <end position="497"/>
    </location>
</feature>
<feature type="transmembrane region" description="Helical" evidence="13">
    <location>
        <begin position="669"/>
        <end position="693"/>
    </location>
</feature>
<evidence type="ECO:0000256" key="13">
    <source>
        <dbReference type="SAM" id="Phobius"/>
    </source>
</evidence>
<evidence type="ECO:0000256" key="10">
    <source>
        <dbReference type="RuleBase" id="RU003945"/>
    </source>
</evidence>